<dbReference type="Pfam" id="PF02862">
    <property type="entry name" value="DDHD"/>
    <property type="match status" value="1"/>
</dbReference>
<keyword evidence="2" id="KW-0175">Coiled coil</keyword>
<feature type="coiled-coil region" evidence="2">
    <location>
        <begin position="526"/>
        <end position="553"/>
    </location>
</feature>
<comment type="similarity">
    <text evidence="1">Belongs to the PA-PLA1 family.</text>
</comment>
<dbReference type="PROSITE" id="PS51043">
    <property type="entry name" value="DDHD"/>
    <property type="match status" value="1"/>
</dbReference>
<evidence type="ECO:0000259" key="4">
    <source>
        <dbReference type="PROSITE" id="PS51043"/>
    </source>
</evidence>
<evidence type="ECO:0000313" key="6">
    <source>
        <dbReference type="RefSeq" id="XP_006811963.1"/>
    </source>
</evidence>
<protein>
    <submittedName>
        <fullName evidence="6">Phospholipase DDHD1-like</fullName>
    </submittedName>
</protein>
<dbReference type="RefSeq" id="XP_006811963.1">
    <property type="nucleotide sequence ID" value="XM_006811900.1"/>
</dbReference>
<evidence type="ECO:0000256" key="1">
    <source>
        <dbReference type="ARBA" id="ARBA00038464"/>
    </source>
</evidence>
<feature type="domain" description="DDHD" evidence="4">
    <location>
        <begin position="569"/>
        <end position="791"/>
    </location>
</feature>
<keyword evidence="5" id="KW-1185">Reference proteome</keyword>
<dbReference type="GeneID" id="100377407"/>
<evidence type="ECO:0000256" key="2">
    <source>
        <dbReference type="SAM" id="Coils"/>
    </source>
</evidence>
<gene>
    <name evidence="6" type="primary">LOC100377407</name>
</gene>
<feature type="compositionally biased region" description="Low complexity" evidence="3">
    <location>
        <begin position="70"/>
        <end position="95"/>
    </location>
</feature>
<feature type="compositionally biased region" description="Acidic residues" evidence="3">
    <location>
        <begin position="17"/>
        <end position="32"/>
    </location>
</feature>
<dbReference type="PANTHER" id="PTHR23509">
    <property type="entry name" value="PA-PL1 PHOSPHOLIPASE FAMILY"/>
    <property type="match status" value="1"/>
</dbReference>
<dbReference type="PANTHER" id="PTHR23509:SF48">
    <property type="entry name" value="INTRACELLULAR PHOSPHOLIPASE A1"/>
    <property type="match status" value="1"/>
</dbReference>
<dbReference type="InterPro" id="IPR004177">
    <property type="entry name" value="DDHD_dom"/>
</dbReference>
<feature type="region of interest" description="Disordered" evidence="3">
    <location>
        <begin position="1"/>
        <end position="107"/>
    </location>
</feature>
<dbReference type="InterPro" id="IPR057826">
    <property type="entry name" value="WWE_C20G8.02"/>
</dbReference>
<organism evidence="5 6">
    <name type="scientific">Saccoglossus kowalevskii</name>
    <name type="common">Acorn worm</name>
    <dbReference type="NCBI Taxonomy" id="10224"/>
    <lineage>
        <taxon>Eukaryota</taxon>
        <taxon>Metazoa</taxon>
        <taxon>Hemichordata</taxon>
        <taxon>Enteropneusta</taxon>
        <taxon>Harrimaniidae</taxon>
        <taxon>Saccoglossus</taxon>
    </lineage>
</organism>
<dbReference type="Proteomes" id="UP000694865">
    <property type="component" value="Unplaced"/>
</dbReference>
<accession>A0ABM0LW22</accession>
<proteinExistence type="inferred from homology"/>
<evidence type="ECO:0000256" key="3">
    <source>
        <dbReference type="SAM" id="MobiDB-lite"/>
    </source>
</evidence>
<reference evidence="6" key="1">
    <citation type="submission" date="2025-08" db="UniProtKB">
        <authorList>
            <consortium name="RefSeq"/>
        </authorList>
    </citation>
    <scope>IDENTIFICATION</scope>
    <source>
        <tissue evidence="6">Testes</tissue>
    </source>
</reference>
<dbReference type="InterPro" id="IPR058055">
    <property type="entry name" value="PA-PLA1"/>
</dbReference>
<sequence length="799" mass="91018">MNANMTYLASGYQALNLDDDDDEPNGEEDESMDVSSTSRSGDDEVYELIHDENDDDDDVTPVDNDPPPIDNITEGTDTVQSTNDDSTDDSVIVISDDSDDGGETITKKDDDECVCEKKVEHSNAVEGDPLTGGEQEHFEYDQPKRREQSTQVQAPDIIQDLNAREVRWFYRENKEDRKWTHFIGYDSLRVEWKYREIHFHNTKTHDTIEMIIVRGGLYEVDVVTKKCYPIYWEAEAVDVMRGTWFVDGTWQPIDESMAEELEESHLEKFRGQNKNEPPETLNIKGKVPILHNIRFKDSHVDWNSLTEIYFYSDKTSSKLARSIGTSIGLSKASSSGTRLHRGYCLEAALDDKPPPISHLVFVIHGIGQKMDSSCIIKSCTDLRTTTQKMVAKHFPSLASATSTKRVEFLPVEWRSVLKLDGDMVDCVTPHRLRGLRSVLNSSAMDIMYYTSPLFRSEIVRGLQRELNRLYKMFCERNEGFEANDGRVSVISHSLGAVIVYDILTGWNPIHLYDQYLIHEHAAHPDLDTVDKEHEELARELSRVRERVGELESQLLSTNQVAAVTRMPTLNFKVDNMFCLGSPLAVFLVMRGVRPHGKGKQDMILPKSQCKRLFNIYHPADPVAYRIEPLLIKHYSTIMPLKINNSDALKQKRYSKMTMMAYPSAKDKPKEMISSGASAMMQDVTIIDSGPKKVHVKKSSFWSKWSKKTENVETDPQLQVLESMKEIAAKDEVEVVEKGVPVSVESVELEYRIDFELREGSMENAYISALTSHTSYWTSADVVLFVLAHLFPDYMINNES</sequence>
<dbReference type="Pfam" id="PF23463">
    <property type="entry name" value="WWE_2"/>
    <property type="match status" value="1"/>
</dbReference>
<name>A0ABM0LW22_SACKO</name>
<evidence type="ECO:0000313" key="5">
    <source>
        <dbReference type="Proteomes" id="UP000694865"/>
    </source>
</evidence>
<dbReference type="SMART" id="SM01127">
    <property type="entry name" value="DDHD"/>
    <property type="match status" value="1"/>
</dbReference>